<feature type="region of interest" description="Disordered" evidence="3">
    <location>
        <begin position="1"/>
        <end position="21"/>
    </location>
</feature>
<dbReference type="InterPro" id="IPR010383">
    <property type="entry name" value="Glyco_hydrolase_94_b-supersand"/>
</dbReference>
<feature type="domain" description="Glycosyl hydrolase 94 supersandwich" evidence="4">
    <location>
        <begin position="76"/>
        <end position="295"/>
    </location>
</feature>
<keyword evidence="7" id="KW-1185">Reference proteome</keyword>
<dbReference type="CDD" id="cd11748">
    <property type="entry name" value="GH94N_NdvB_like"/>
    <property type="match status" value="1"/>
</dbReference>
<dbReference type="Gene3D" id="1.50.10.10">
    <property type="match status" value="1"/>
</dbReference>
<protein>
    <recommendedName>
        <fullName evidence="8">NdvB protein</fullName>
    </recommendedName>
</protein>
<gene>
    <name evidence="6" type="ORF">VTJ83DRAFT_6148</name>
</gene>
<evidence type="ECO:0000313" key="7">
    <source>
        <dbReference type="Proteomes" id="UP001600064"/>
    </source>
</evidence>
<sequence length="812" mass="91926">MRKEQTLLRPSNDGNRYELTSPTAMPKAGGFLWNQKMMIQITCRGYATAQFMQPEPAKYSYAPNIEAKTFMQPEPNYYTHHPGRFVYVKDLQTGELFSAPHEPVRAAPDRFVFSAGKTDVAWVVENMGIRVEMVMGLPTHDVAELWTIKVTNISGRPRLLSVTPYFTIGYMSWMNQSAEWNEALTGIVATCVTPYQKAADYFKNKHLKDKTYFLCETRPDSWDACQQAFEGEGGLHDPSALQQPNLSFSDARYETPTAAVQYRVALAAGEGREYRFMFGPAFDEAEIKTMRARYLSKAAFVRTAQEYAAYMDRGRGCLRIETPDKELDNFVNHWLPRQVYYHGDVNRLTTDPQTRNYLQDNMGMNYIRPVVSRRAFITALSQQEATGAMPDGILLAEGAELKYINQIPHTDHCVWLPVTLDVYLAETGDYGLLKERVRTENGDNFTVFERFCRAMDFLLKIRDERGLSYIAQGDWCDPMNMVGYKGKGVSGWLTLATAYALNLWADVCEHEGAADLARRYRQGAQDCNEAANRHLWDGDWFARGITDDNVVFGIHKDPEGRIWLNPQSFAILAGAATREQIARILPQVEAQLNTPYGLVMFSPAFSKMREDVGRVTQKAMGSAENGAVYNHAAVFFVYSLYRLQGQQDRAYAYLRQLLPGPSEADYRQRGQLPIFVPNYYRGAWREFPRTAGRSSQLFNTGTASWAYRCVIEGLCGLRGDARGLVIRPQLPSAWQSIKVTREFRGATFELDIRRADVADVTVRWGDQVLPDQRVTNIKPGETYELTVLVPRQDVPTTSRATTPGAAGVFNAH</sequence>
<dbReference type="InterPro" id="IPR033432">
    <property type="entry name" value="GH94_catalytic"/>
</dbReference>
<proteinExistence type="predicted"/>
<accession>A0ABR4DAE9</accession>
<dbReference type="PANTHER" id="PTHR37469">
    <property type="entry name" value="CELLOBIONIC ACID PHOSPHORYLASE-RELATED"/>
    <property type="match status" value="1"/>
</dbReference>
<dbReference type="Gene3D" id="2.70.98.40">
    <property type="entry name" value="Glycoside hydrolase, family 65, N-terminal domain"/>
    <property type="match status" value="1"/>
</dbReference>
<evidence type="ECO:0008006" key="8">
    <source>
        <dbReference type="Google" id="ProtNLM"/>
    </source>
</evidence>
<evidence type="ECO:0000259" key="5">
    <source>
        <dbReference type="Pfam" id="PF17167"/>
    </source>
</evidence>
<dbReference type="Gene3D" id="2.60.420.10">
    <property type="entry name" value="Maltose phosphorylase, domain 3"/>
    <property type="match status" value="1"/>
</dbReference>
<organism evidence="6 7">
    <name type="scientific">Remersonia thermophila</name>
    <dbReference type="NCBI Taxonomy" id="72144"/>
    <lineage>
        <taxon>Eukaryota</taxon>
        <taxon>Fungi</taxon>
        <taxon>Dikarya</taxon>
        <taxon>Ascomycota</taxon>
        <taxon>Pezizomycotina</taxon>
        <taxon>Sordariomycetes</taxon>
        <taxon>Sordariomycetidae</taxon>
        <taxon>Sordariales</taxon>
        <taxon>Sordariales incertae sedis</taxon>
        <taxon>Remersonia</taxon>
    </lineage>
</organism>
<dbReference type="Proteomes" id="UP001600064">
    <property type="component" value="Unassembled WGS sequence"/>
</dbReference>
<evidence type="ECO:0000256" key="2">
    <source>
        <dbReference type="ARBA" id="ARBA00022679"/>
    </source>
</evidence>
<feature type="compositionally biased region" description="Polar residues" evidence="3">
    <location>
        <begin position="8"/>
        <end position="21"/>
    </location>
</feature>
<reference evidence="6 7" key="1">
    <citation type="journal article" date="2024" name="Commun. Biol.">
        <title>Comparative genomic analysis of thermophilic fungi reveals convergent evolutionary adaptations and gene losses.</title>
        <authorList>
            <person name="Steindorff A.S."/>
            <person name="Aguilar-Pontes M.V."/>
            <person name="Robinson A.J."/>
            <person name="Andreopoulos B."/>
            <person name="LaButti K."/>
            <person name="Kuo A."/>
            <person name="Mondo S."/>
            <person name="Riley R."/>
            <person name="Otillar R."/>
            <person name="Haridas S."/>
            <person name="Lipzen A."/>
            <person name="Grimwood J."/>
            <person name="Schmutz J."/>
            <person name="Clum A."/>
            <person name="Reid I.D."/>
            <person name="Moisan M.C."/>
            <person name="Butler G."/>
            <person name="Nguyen T.T.M."/>
            <person name="Dewar K."/>
            <person name="Conant G."/>
            <person name="Drula E."/>
            <person name="Henrissat B."/>
            <person name="Hansel C."/>
            <person name="Singer S."/>
            <person name="Hutchinson M.I."/>
            <person name="de Vries R.P."/>
            <person name="Natvig D.O."/>
            <person name="Powell A.J."/>
            <person name="Tsang A."/>
            <person name="Grigoriev I.V."/>
        </authorList>
    </citation>
    <scope>NUCLEOTIDE SEQUENCE [LARGE SCALE GENOMIC DNA]</scope>
    <source>
        <strain evidence="6 7">ATCC 22073</strain>
    </source>
</reference>
<dbReference type="Pfam" id="PF17167">
    <property type="entry name" value="Glyco_hydro_94"/>
    <property type="match status" value="1"/>
</dbReference>
<dbReference type="InterPro" id="IPR052047">
    <property type="entry name" value="GH94_Enzymes"/>
</dbReference>
<dbReference type="SUPFAM" id="SSF74650">
    <property type="entry name" value="Galactose mutarotase-like"/>
    <property type="match status" value="1"/>
</dbReference>
<dbReference type="InterPro" id="IPR012341">
    <property type="entry name" value="6hp_glycosidase-like_sf"/>
</dbReference>
<dbReference type="InterPro" id="IPR037814">
    <property type="entry name" value="GH94N_CBAP"/>
</dbReference>
<dbReference type="Pfam" id="PF06165">
    <property type="entry name" value="GH94_b-supersand"/>
    <property type="match status" value="1"/>
</dbReference>
<evidence type="ECO:0000256" key="3">
    <source>
        <dbReference type="SAM" id="MobiDB-lite"/>
    </source>
</evidence>
<keyword evidence="2" id="KW-0808">Transferase</keyword>
<dbReference type="EMBL" id="JAZGUE010000005">
    <property type="protein sequence ID" value="KAL2266796.1"/>
    <property type="molecule type" value="Genomic_DNA"/>
</dbReference>
<evidence type="ECO:0000313" key="6">
    <source>
        <dbReference type="EMBL" id="KAL2266796.1"/>
    </source>
</evidence>
<dbReference type="PANTHER" id="PTHR37469:SF2">
    <property type="entry name" value="CELLOBIONIC ACID PHOSPHORYLASE"/>
    <property type="match status" value="1"/>
</dbReference>
<dbReference type="InterPro" id="IPR011013">
    <property type="entry name" value="Gal_mutarotase_sf_dom"/>
</dbReference>
<evidence type="ECO:0000256" key="1">
    <source>
        <dbReference type="ARBA" id="ARBA00022676"/>
    </source>
</evidence>
<keyword evidence="1" id="KW-0328">Glycosyltransferase</keyword>
<dbReference type="GeneID" id="98127471"/>
<comment type="caution">
    <text evidence="6">The sequence shown here is derived from an EMBL/GenBank/DDBJ whole genome shotgun (WGS) entry which is preliminary data.</text>
</comment>
<feature type="domain" description="Glycosyl hydrolase 94 catalytic" evidence="5">
    <location>
        <begin position="318"/>
        <end position="716"/>
    </location>
</feature>
<evidence type="ECO:0000259" key="4">
    <source>
        <dbReference type="Pfam" id="PF06165"/>
    </source>
</evidence>
<dbReference type="InterPro" id="IPR037018">
    <property type="entry name" value="GH65_N"/>
</dbReference>
<dbReference type="InterPro" id="IPR008928">
    <property type="entry name" value="6-hairpin_glycosidase_sf"/>
</dbReference>
<name>A0ABR4DAE9_9PEZI</name>
<dbReference type="RefSeq" id="XP_070865523.1">
    <property type="nucleotide sequence ID" value="XM_071012827.1"/>
</dbReference>
<dbReference type="SUPFAM" id="SSF48208">
    <property type="entry name" value="Six-hairpin glycosidases"/>
    <property type="match status" value="1"/>
</dbReference>